<dbReference type="SUPFAM" id="SSF52047">
    <property type="entry name" value="RNI-like"/>
    <property type="match status" value="1"/>
</dbReference>
<dbReference type="VEuPathDB" id="TriTrypDB:TcCL_NonESM01857"/>
<dbReference type="VEuPathDB" id="TriTrypDB:C4B63_20g192"/>
<dbReference type="VEuPathDB" id="TriTrypDB:TcCLB.506725.60"/>
<dbReference type="VEuPathDB" id="TriTrypDB:BCY84_01517"/>
<dbReference type="VEuPathDB" id="TriTrypDB:TcYC6_0049970"/>
<comment type="caution">
    <text evidence="1">The sequence shown here is derived from an EMBL/GenBank/DDBJ whole genome shotgun (WGS) entry which is preliminary data.</text>
</comment>
<dbReference type="VEuPathDB" id="TriTrypDB:TCSYLVIO_005328"/>
<dbReference type="InterPro" id="IPR001611">
    <property type="entry name" value="Leu-rich_rpt"/>
</dbReference>
<name>A0A2V2WEP2_TRYCR</name>
<dbReference type="VEuPathDB" id="TriTrypDB:Tc_MARK_2733"/>
<reference evidence="1 2" key="1">
    <citation type="journal article" date="2018" name="Microb. Genom.">
        <title>Expanding an expanded genome: long-read sequencing of Trypanosoma cruzi.</title>
        <authorList>
            <person name="Berna L."/>
            <person name="Rodriguez M."/>
            <person name="Chiribao M.L."/>
            <person name="Parodi-Talice A."/>
            <person name="Pita S."/>
            <person name="Rijo G."/>
            <person name="Alvarez-Valin F."/>
            <person name="Robello C."/>
        </authorList>
    </citation>
    <scope>NUCLEOTIDE SEQUENCE [LARGE SCALE GENOMIC DNA]</scope>
    <source>
        <strain evidence="1 2">TCC</strain>
    </source>
</reference>
<protein>
    <submittedName>
        <fullName evidence="1">Uncharacterized protein</fullName>
    </submittedName>
</protein>
<dbReference type="VEuPathDB" id="TriTrypDB:TcCLB.507089.120"/>
<sequence>MRPSAALSPFKGVAAVHCCEDAQFRLQSGRLGLFLKLRGDVMRHARLAGGNGGQKRTRDCRETTVAVEEKPGDVASAVLCGVRGVTTRLFQGVELRHAELRAIHVAREAEDANRKLGERGEDPINLTSIFSLDSFASLHTLDLECNCLGDEGITKLCLWCLPQLCFLKRLFVASNGFGVSGLRAIVKYTEGNASGTDGRMPSAFSPNNSTETKMHPLEAVGLTNNPLFSNDKDEEVTDLLSCLLHACGPLLRRLHLNHVGMPTSSAVAMVQVCFAGDKVRPQGFPDTQLTVYLKQNYIDKEQFYSTLRDLEMGAAARMFLV</sequence>
<dbReference type="VEuPathDB" id="TriTrypDB:TcBrA4_0035930"/>
<dbReference type="VEuPathDB" id="TriTrypDB:ECC02_003991"/>
<dbReference type="VEuPathDB" id="TriTrypDB:TCDM_02707"/>
<dbReference type="VEuPathDB" id="TriTrypDB:C3747_120g89"/>
<dbReference type="Pfam" id="PF13516">
    <property type="entry name" value="LRR_6"/>
    <property type="match status" value="1"/>
</dbReference>
<dbReference type="AlphaFoldDB" id="A0A2V2WEP2"/>
<dbReference type="Proteomes" id="UP000246078">
    <property type="component" value="Unassembled WGS sequence"/>
</dbReference>
<dbReference type="Gene3D" id="3.80.10.10">
    <property type="entry name" value="Ribonuclease Inhibitor"/>
    <property type="match status" value="1"/>
</dbReference>
<dbReference type="EMBL" id="PRFC01000120">
    <property type="protein sequence ID" value="PWV06089.1"/>
    <property type="molecule type" value="Genomic_DNA"/>
</dbReference>
<accession>A0A2V2WEP2</accession>
<evidence type="ECO:0000313" key="1">
    <source>
        <dbReference type="EMBL" id="PWV06089.1"/>
    </source>
</evidence>
<dbReference type="OrthoDB" id="120976at2759"/>
<dbReference type="SMR" id="A0A2V2WEP2"/>
<proteinExistence type="predicted"/>
<gene>
    <name evidence="1" type="ORF">C3747_120g89</name>
</gene>
<dbReference type="VEuPathDB" id="TriTrypDB:TcG_00039"/>
<organism evidence="1 2">
    <name type="scientific">Trypanosoma cruzi</name>
    <dbReference type="NCBI Taxonomy" id="5693"/>
    <lineage>
        <taxon>Eukaryota</taxon>
        <taxon>Discoba</taxon>
        <taxon>Euglenozoa</taxon>
        <taxon>Kinetoplastea</taxon>
        <taxon>Metakinetoplastina</taxon>
        <taxon>Trypanosomatida</taxon>
        <taxon>Trypanosomatidae</taxon>
        <taxon>Trypanosoma</taxon>
        <taxon>Schizotrypanum</taxon>
    </lineage>
</organism>
<dbReference type="InterPro" id="IPR032675">
    <property type="entry name" value="LRR_dom_sf"/>
</dbReference>
<evidence type="ECO:0000313" key="2">
    <source>
        <dbReference type="Proteomes" id="UP000246078"/>
    </source>
</evidence>